<evidence type="ECO:0000313" key="6">
    <source>
        <dbReference type="EMBL" id="MBD1546268.1"/>
    </source>
</evidence>
<name>A0A926NZP9_9HYPH</name>
<evidence type="ECO:0000313" key="7">
    <source>
        <dbReference type="Proteomes" id="UP000598467"/>
    </source>
</evidence>
<evidence type="ECO:0000256" key="2">
    <source>
        <dbReference type="ARBA" id="ARBA00023015"/>
    </source>
</evidence>
<feature type="domain" description="Response regulatory" evidence="5">
    <location>
        <begin position="15"/>
        <end position="134"/>
    </location>
</feature>
<feature type="modified residue" description="4-aspartylphosphate" evidence="4">
    <location>
        <position position="65"/>
    </location>
</feature>
<dbReference type="InterPro" id="IPR001789">
    <property type="entry name" value="Sig_transdc_resp-reg_receiver"/>
</dbReference>
<dbReference type="InterPro" id="IPR050595">
    <property type="entry name" value="Bact_response_regulator"/>
</dbReference>
<evidence type="ECO:0000256" key="4">
    <source>
        <dbReference type="PROSITE-ProRule" id="PRU00169"/>
    </source>
</evidence>
<keyword evidence="2" id="KW-0805">Transcription regulation</keyword>
<comment type="caution">
    <text evidence="6">The sequence shown here is derived from an EMBL/GenBank/DDBJ whole genome shotgun (WGS) entry which is preliminary data.</text>
</comment>
<dbReference type="PANTHER" id="PTHR44591">
    <property type="entry name" value="STRESS RESPONSE REGULATOR PROTEIN 1"/>
    <property type="match status" value="1"/>
</dbReference>
<dbReference type="EMBL" id="JABFCZ010000008">
    <property type="protein sequence ID" value="MBD1546268.1"/>
    <property type="molecule type" value="Genomic_DNA"/>
</dbReference>
<evidence type="ECO:0000256" key="3">
    <source>
        <dbReference type="ARBA" id="ARBA00023163"/>
    </source>
</evidence>
<dbReference type="SMART" id="SM00448">
    <property type="entry name" value="REC"/>
    <property type="match status" value="1"/>
</dbReference>
<dbReference type="GO" id="GO:0000160">
    <property type="term" value="P:phosphorelay signal transduction system"/>
    <property type="evidence" value="ECO:0007669"/>
    <property type="project" value="InterPro"/>
</dbReference>
<dbReference type="Pfam" id="PF00072">
    <property type="entry name" value="Response_reg"/>
    <property type="match status" value="1"/>
</dbReference>
<proteinExistence type="predicted"/>
<reference evidence="6" key="1">
    <citation type="submission" date="2020-05" db="EMBL/GenBank/DDBJ databases">
        <title>Identification of trans-AT polyketide cluster in two marine bacteria, producers of a novel glutaramide-containing polyketide sesbanimide D and analogs.</title>
        <authorList>
            <person name="Kacar D."/>
            <person name="Rodriguez P."/>
            <person name="Canedo L."/>
            <person name="Gonzalez E."/>
            <person name="Galan B."/>
            <person name="De La Calle F."/>
            <person name="Garcia J.L."/>
        </authorList>
    </citation>
    <scope>NUCLEOTIDE SEQUENCE</scope>
    <source>
        <strain evidence="6">PHM038</strain>
    </source>
</reference>
<protein>
    <submittedName>
        <fullName evidence="6">Response regulator</fullName>
    </submittedName>
</protein>
<keyword evidence="3" id="KW-0804">Transcription</keyword>
<dbReference type="SUPFAM" id="SSF52172">
    <property type="entry name" value="CheY-like"/>
    <property type="match status" value="1"/>
</dbReference>
<evidence type="ECO:0000256" key="1">
    <source>
        <dbReference type="ARBA" id="ARBA00022553"/>
    </source>
</evidence>
<dbReference type="InterPro" id="IPR011006">
    <property type="entry name" value="CheY-like_superfamily"/>
</dbReference>
<dbReference type="CDD" id="cd00156">
    <property type="entry name" value="REC"/>
    <property type="match status" value="1"/>
</dbReference>
<dbReference type="PROSITE" id="PS50110">
    <property type="entry name" value="RESPONSE_REGULATORY"/>
    <property type="match status" value="1"/>
</dbReference>
<dbReference type="Gene3D" id="3.40.50.2300">
    <property type="match status" value="1"/>
</dbReference>
<keyword evidence="1 4" id="KW-0597">Phosphoprotein</keyword>
<dbReference type="RefSeq" id="WP_190290942.1">
    <property type="nucleotide sequence ID" value="NZ_JABFCZ010000008.1"/>
</dbReference>
<organism evidence="6 7">
    <name type="scientific">Roseibium aggregatum</name>
    <dbReference type="NCBI Taxonomy" id="187304"/>
    <lineage>
        <taxon>Bacteria</taxon>
        <taxon>Pseudomonadati</taxon>
        <taxon>Pseudomonadota</taxon>
        <taxon>Alphaproteobacteria</taxon>
        <taxon>Hyphomicrobiales</taxon>
        <taxon>Stappiaceae</taxon>
        <taxon>Roseibium</taxon>
    </lineage>
</organism>
<evidence type="ECO:0000259" key="5">
    <source>
        <dbReference type="PROSITE" id="PS50110"/>
    </source>
</evidence>
<dbReference type="Proteomes" id="UP000598467">
    <property type="component" value="Unassembled WGS sequence"/>
</dbReference>
<gene>
    <name evidence="6" type="ORF">HK439_08345</name>
</gene>
<dbReference type="PANTHER" id="PTHR44591:SF3">
    <property type="entry name" value="RESPONSE REGULATORY DOMAIN-CONTAINING PROTEIN"/>
    <property type="match status" value="1"/>
</dbReference>
<sequence length="233" mass="25869">MKHHAAYGLGLEDLDVVIVEDSKPMQTLIRSILISFKVARVRVFDSADEALEAMLSEPPNVILADWRMAPTSGYQLLRLIRHRHMEPLCYVPLIFITAHGTRALVDKGLRAGAHHLLVKPLSPSTLHSRLAWLVTDDRTMILENSGFYNIDGIHKTLDVQAEKLKTLENARTYHEQATKRLAAVKSAVEKEFASASKGVPESPEHIAKRVIPAARDRKAPRISAFGATRATGT</sequence>
<dbReference type="AlphaFoldDB" id="A0A926NZP9"/>
<accession>A0A926NZP9</accession>